<sequence>MPKRIRRAAALAAEQRAVDHAYSCLERARQEVSELSCLNVAASGKDSIDARRTWERELASLDIGGKSLVFMRADVDEGEGRETFYVGRRVVRDEQRNPVVVSWSSQAAVNWRLTSERDPGQVRLLRQIICDQQVVKRYLDLHGSEAGPPAVPEIPAAAPVAVDAPDTATEEPAWRDPLLDEMDRARDGSMHDIVETIQREQLRLVAEEPAGALVIQGGPGTGKTAVGLHRVTWLLDNKHRTAKEILVIGPNRGFLDYVGVTLSELGSDDVSMLELPALWSAAASPRDHRPIAAVKADPRMAAVLRRAVDCETTSSVDRLTALVGGPVFTLELNRREVVVPVEEIAEIAAAALAGDSPYQVRRERCTQRITQHLTDVYVGLLPGPADIDYLAETARARPVVRLLKRICPSLAAQDILRGLFSGGASLSRAAEGILSVAEQDLLTAPRPGAGPGSRAARSRTDLSREDMVLLDELEYVLGGRPQKVYGHLVIDEAQDVTPMEARALARRCPSGSMTVLGDLAQSTGPYLHQDWDGLGVVLAGQDGWRVTQLLTGFRVPGEVMAFVARLGEHCAPGVTVPDSVRDTGAGVAVIQGAEVGTLAAEAVARLRASAPTGADERSIGVIVPPGGEWASDIARALGSESLGNLAVLTPAEAKGLEFDHVIVVEPAGIVTDEAVGPRHLYVALTRCTQSLTVVHALPLPPQIGGPDRLPAPTAASAPSPSPRDAEGSVADPAASLCSRYFADGTPCTHSTHHPDKWCRTAPCGGFRTAEPVVVAQPRRLAPIVGAQDQGRLNLDARQRAAVRVSSGACGAFVVRHRGGLREATVELHAMLASFVERARHLRAADGTWVLDLAGFRIVLSPEADTITGYDAVHAERSFAQFEEGVASRVGKDARAARRSALTAPVVESGPLLGAEEPVRLLDAEAVHATASACAGYERVGQIRGMTDESFVRAMRGALADDLRTADIELFDTCVIVKGSHFQWRLSPDGCSLLTVREPGTDYRRPPAVTDFLPEPRRTTVSPTDLAPLLVEEEQGKEDQPTAASSNLEHLVAARTVAARSDRSHEALRHRLLADLYDSASEVGESVFVDAWCTRADGTVLFDVLGSKDNTYPSIRESVLHLMEVSHLRTEGQAEFLVVVLGGEPAEPWVVDVVDGAFSVLLTWRADGAWAGPGARHIAPW</sequence>
<evidence type="ECO:0000313" key="9">
    <source>
        <dbReference type="Proteomes" id="UP000471293"/>
    </source>
</evidence>
<protein>
    <submittedName>
        <fullName evidence="8">AAA family ATPase</fullName>
    </submittedName>
</protein>
<dbReference type="Pfam" id="PF00580">
    <property type="entry name" value="UvrD-helicase"/>
    <property type="match status" value="1"/>
</dbReference>
<keyword evidence="3" id="KW-0347">Helicase</keyword>
<dbReference type="InterPro" id="IPR027417">
    <property type="entry name" value="P-loop_NTPase"/>
</dbReference>
<comment type="caution">
    <text evidence="8">The sequence shown here is derived from an EMBL/GenBank/DDBJ whole genome shotgun (WGS) entry which is preliminary data.</text>
</comment>
<dbReference type="GO" id="GO:0005524">
    <property type="term" value="F:ATP binding"/>
    <property type="evidence" value="ECO:0007669"/>
    <property type="project" value="UniProtKB-KW"/>
</dbReference>
<dbReference type="GO" id="GO:0005829">
    <property type="term" value="C:cytosol"/>
    <property type="evidence" value="ECO:0007669"/>
    <property type="project" value="TreeGrafter"/>
</dbReference>
<dbReference type="PANTHER" id="PTHR11070:SF2">
    <property type="entry name" value="ATP-DEPENDENT DNA HELICASE SRS2"/>
    <property type="match status" value="1"/>
</dbReference>
<dbReference type="GO" id="GO:0000725">
    <property type="term" value="P:recombinational repair"/>
    <property type="evidence" value="ECO:0007669"/>
    <property type="project" value="TreeGrafter"/>
</dbReference>
<evidence type="ECO:0000313" key="8">
    <source>
        <dbReference type="EMBL" id="NEA18745.1"/>
    </source>
</evidence>
<accession>A0A6N9UCR1</accession>
<evidence type="ECO:0000256" key="3">
    <source>
        <dbReference type="ARBA" id="ARBA00022806"/>
    </source>
</evidence>
<dbReference type="GO" id="GO:0003677">
    <property type="term" value="F:DNA binding"/>
    <property type="evidence" value="ECO:0007669"/>
    <property type="project" value="InterPro"/>
</dbReference>
<gene>
    <name evidence="8" type="ORF">G3I29_25215</name>
</gene>
<reference evidence="8 9" key="1">
    <citation type="submission" date="2020-01" db="EMBL/GenBank/DDBJ databases">
        <title>Insect and environment-associated Actinomycetes.</title>
        <authorList>
            <person name="Currrie C."/>
            <person name="Chevrette M."/>
            <person name="Carlson C."/>
            <person name="Stubbendieck R."/>
            <person name="Wendt-Pienkowski E."/>
        </authorList>
    </citation>
    <scope>NUCLEOTIDE SEQUENCE [LARGE SCALE GENOMIC DNA]</scope>
    <source>
        <strain evidence="8 9">SID11342</strain>
    </source>
</reference>
<dbReference type="Pfam" id="PF01443">
    <property type="entry name" value="Viral_helicase1"/>
    <property type="match status" value="1"/>
</dbReference>
<organism evidence="8 9">
    <name type="scientific">Streptomyces halstedii</name>
    <dbReference type="NCBI Taxonomy" id="1944"/>
    <lineage>
        <taxon>Bacteria</taxon>
        <taxon>Bacillati</taxon>
        <taxon>Actinomycetota</taxon>
        <taxon>Actinomycetes</taxon>
        <taxon>Kitasatosporales</taxon>
        <taxon>Streptomycetaceae</taxon>
        <taxon>Streptomyces</taxon>
    </lineage>
</organism>
<evidence type="ECO:0000256" key="2">
    <source>
        <dbReference type="ARBA" id="ARBA00022801"/>
    </source>
</evidence>
<dbReference type="InterPro" id="IPR014016">
    <property type="entry name" value="UvrD-like_ATP-bd"/>
</dbReference>
<keyword evidence="4" id="KW-0067">ATP-binding</keyword>
<name>A0A6N9UCR1_STRHA</name>
<keyword evidence="2" id="KW-0378">Hydrolase</keyword>
<keyword evidence="1" id="KW-0547">Nucleotide-binding</keyword>
<dbReference type="PANTHER" id="PTHR11070">
    <property type="entry name" value="UVRD / RECB / PCRA DNA HELICASE FAMILY MEMBER"/>
    <property type="match status" value="1"/>
</dbReference>
<feature type="domain" description="(+)RNA virus helicase C-terminal" evidence="7">
    <location>
        <begin position="486"/>
        <end position="694"/>
    </location>
</feature>
<proteinExistence type="predicted"/>
<dbReference type="InterPro" id="IPR000212">
    <property type="entry name" value="DNA_helicase_UvrD/REP"/>
</dbReference>
<dbReference type="GO" id="GO:0043138">
    <property type="term" value="F:3'-5' DNA helicase activity"/>
    <property type="evidence" value="ECO:0007669"/>
    <property type="project" value="TreeGrafter"/>
</dbReference>
<dbReference type="Gene3D" id="3.40.50.300">
    <property type="entry name" value="P-loop containing nucleotide triphosphate hydrolases"/>
    <property type="match status" value="2"/>
</dbReference>
<dbReference type="InterPro" id="IPR027351">
    <property type="entry name" value="(+)RNA_virus_helicase_core_dom"/>
</dbReference>
<evidence type="ECO:0000259" key="7">
    <source>
        <dbReference type="Pfam" id="PF01443"/>
    </source>
</evidence>
<dbReference type="GO" id="GO:0016787">
    <property type="term" value="F:hydrolase activity"/>
    <property type="evidence" value="ECO:0007669"/>
    <property type="project" value="UniProtKB-KW"/>
</dbReference>
<feature type="domain" description="UvrD-like helicase ATP-binding" evidence="6">
    <location>
        <begin position="199"/>
        <end position="248"/>
    </location>
</feature>
<feature type="region of interest" description="Disordered" evidence="5">
    <location>
        <begin position="704"/>
        <end position="729"/>
    </location>
</feature>
<evidence type="ECO:0000256" key="5">
    <source>
        <dbReference type="SAM" id="MobiDB-lite"/>
    </source>
</evidence>
<dbReference type="SUPFAM" id="SSF52540">
    <property type="entry name" value="P-loop containing nucleoside triphosphate hydrolases"/>
    <property type="match status" value="1"/>
</dbReference>
<dbReference type="RefSeq" id="WP_164347831.1">
    <property type="nucleotide sequence ID" value="NZ_JAAGLQ010000540.1"/>
</dbReference>
<dbReference type="AlphaFoldDB" id="A0A6N9UCR1"/>
<evidence type="ECO:0000256" key="1">
    <source>
        <dbReference type="ARBA" id="ARBA00022741"/>
    </source>
</evidence>
<dbReference type="EMBL" id="JAAGLQ010000540">
    <property type="protein sequence ID" value="NEA18745.1"/>
    <property type="molecule type" value="Genomic_DNA"/>
</dbReference>
<dbReference type="Proteomes" id="UP000471293">
    <property type="component" value="Unassembled WGS sequence"/>
</dbReference>
<evidence type="ECO:0000259" key="6">
    <source>
        <dbReference type="Pfam" id="PF00580"/>
    </source>
</evidence>
<evidence type="ECO:0000256" key="4">
    <source>
        <dbReference type="ARBA" id="ARBA00022840"/>
    </source>
</evidence>